<evidence type="ECO:0000256" key="2">
    <source>
        <dbReference type="ARBA" id="ARBA00010961"/>
    </source>
</evidence>
<dbReference type="EMBL" id="PDCN02000013">
    <property type="protein sequence ID" value="PIB74948.1"/>
    <property type="molecule type" value="Genomic_DNA"/>
</dbReference>
<dbReference type="Proteomes" id="UP000230551">
    <property type="component" value="Unassembled WGS sequence"/>
</dbReference>
<proteinExistence type="inferred from homology"/>
<dbReference type="GO" id="GO:0004803">
    <property type="term" value="F:transposase activity"/>
    <property type="evidence" value="ECO:0007669"/>
    <property type="project" value="InterPro"/>
</dbReference>
<name>A0A2G5P9A8_9MYCO</name>
<dbReference type="RefSeq" id="WP_090585463.1">
    <property type="nucleotide sequence ID" value="NZ_CP104302.1"/>
</dbReference>
<keyword evidence="5" id="KW-0233">DNA recombination</keyword>
<evidence type="ECO:0000313" key="7">
    <source>
        <dbReference type="EMBL" id="PIB74948.1"/>
    </source>
</evidence>
<dbReference type="GO" id="GO:0003677">
    <property type="term" value="F:DNA binding"/>
    <property type="evidence" value="ECO:0007669"/>
    <property type="project" value="UniProtKB-KW"/>
</dbReference>
<keyword evidence="4" id="KW-0238">DNA-binding</keyword>
<feature type="region of interest" description="Disordered" evidence="6">
    <location>
        <begin position="337"/>
        <end position="389"/>
    </location>
</feature>
<comment type="function">
    <text evidence="1">Required for the transposition of the insertion element.</text>
</comment>
<evidence type="ECO:0000313" key="8">
    <source>
        <dbReference type="Proteomes" id="UP000230551"/>
    </source>
</evidence>
<protein>
    <submittedName>
        <fullName evidence="7">IS256 family transposase</fullName>
    </submittedName>
</protein>
<comment type="caution">
    <text evidence="7">The sequence shown here is derived from an EMBL/GenBank/DDBJ whole genome shotgun (WGS) entry which is preliminary data.</text>
</comment>
<dbReference type="GO" id="GO:0006313">
    <property type="term" value="P:DNA transposition"/>
    <property type="evidence" value="ECO:0007669"/>
    <property type="project" value="InterPro"/>
</dbReference>
<dbReference type="AlphaFoldDB" id="A0A2G5P9A8"/>
<accession>A0A2G5P9A8</accession>
<dbReference type="OrthoDB" id="9793302at2"/>
<evidence type="ECO:0000256" key="1">
    <source>
        <dbReference type="ARBA" id="ARBA00002190"/>
    </source>
</evidence>
<comment type="similarity">
    <text evidence="2">Belongs to the transposase mutator family.</text>
</comment>
<sequence>MSGARNSPTCGVCGRKLVKNGTTSAGRTRWRCTVCGASSTQARSDITGKAQLRAFLAWLLDGQSPGTLASSARTFRRETAWCWRIEVPAPPPPAAAPEVVILDGTYFQDWCLLIATDGHHVLDWQWCDREKKIAWQQILARLPAPRMVVVDGGTGLHAALATDWPATRIQRCYFHIFQTVRRHHTLRPRLDPSREILSLTRALMHVRDIDQAVFWLTEYAAWEARWDQFLRHRTYPRAHTERPAGISEHQHWWYTHRDLRKTRGLYRALIRNKQLFTWIDPALTGPGDPLPRTTSSLEGGPNRALKDLFRAHRGLPTEHARRAAEWKLNSLTATPRDPWSLVRPEHRNPPRRQRVEHLDDEPLGPALGTGFSWEDGNGIQHGWAGRSRP</sequence>
<gene>
    <name evidence="7" type="ORF">CQY22_011345</name>
</gene>
<feature type="compositionally biased region" description="Basic and acidic residues" evidence="6">
    <location>
        <begin position="343"/>
        <end position="357"/>
    </location>
</feature>
<reference evidence="7 8" key="1">
    <citation type="journal article" date="2017" name="Infect. Genet. Evol.">
        <title>The new phylogeny of the genus Mycobacterium: The old and the news.</title>
        <authorList>
            <person name="Tortoli E."/>
            <person name="Fedrizzi T."/>
            <person name="Meehan C.J."/>
            <person name="Trovato A."/>
            <person name="Grottola A."/>
            <person name="Giacobazzi E."/>
            <person name="Serpini G.F."/>
            <person name="Tagliazucchi S."/>
            <person name="Fabio A."/>
            <person name="Bettua C."/>
            <person name="Bertorelli R."/>
            <person name="Frascaro F."/>
            <person name="De Sanctis V."/>
            <person name="Pecorari M."/>
            <person name="Jousson O."/>
            <person name="Segata N."/>
            <person name="Cirillo D.M."/>
        </authorList>
    </citation>
    <scope>NUCLEOTIDE SEQUENCE [LARGE SCALE GENOMIC DNA]</scope>
    <source>
        <strain evidence="7 8">CIP1034565</strain>
    </source>
</reference>
<keyword evidence="8" id="KW-1185">Reference proteome</keyword>
<dbReference type="InterPro" id="IPR048004">
    <property type="entry name" value="IS1249_transpos"/>
</dbReference>
<dbReference type="Pfam" id="PF00872">
    <property type="entry name" value="Transposase_mut"/>
    <property type="match status" value="1"/>
</dbReference>
<keyword evidence="3" id="KW-0815">Transposition</keyword>
<dbReference type="InterPro" id="IPR001207">
    <property type="entry name" value="Transposase_mutator"/>
</dbReference>
<evidence type="ECO:0000256" key="4">
    <source>
        <dbReference type="ARBA" id="ARBA00023125"/>
    </source>
</evidence>
<organism evidence="7 8">
    <name type="scientific">Mycolicibacterium brumae</name>
    <dbReference type="NCBI Taxonomy" id="85968"/>
    <lineage>
        <taxon>Bacteria</taxon>
        <taxon>Bacillati</taxon>
        <taxon>Actinomycetota</taxon>
        <taxon>Actinomycetes</taxon>
        <taxon>Mycobacteriales</taxon>
        <taxon>Mycobacteriaceae</taxon>
        <taxon>Mycolicibacterium</taxon>
    </lineage>
</organism>
<dbReference type="NCBIfam" id="NF033544">
    <property type="entry name" value="transpos_IS1249"/>
    <property type="match status" value="1"/>
</dbReference>
<evidence type="ECO:0000256" key="5">
    <source>
        <dbReference type="ARBA" id="ARBA00023172"/>
    </source>
</evidence>
<evidence type="ECO:0000256" key="6">
    <source>
        <dbReference type="SAM" id="MobiDB-lite"/>
    </source>
</evidence>
<evidence type="ECO:0000256" key="3">
    <source>
        <dbReference type="ARBA" id="ARBA00022578"/>
    </source>
</evidence>